<comment type="subcellular location">
    <subcellularLocation>
        <location evidence="1">Membrane</location>
        <topology evidence="1">Single-pass membrane protein</topology>
    </subcellularLocation>
</comment>
<evidence type="ECO:0000313" key="13">
    <source>
        <dbReference type="EMBL" id="CAD6343920.1"/>
    </source>
</evidence>
<dbReference type="FunFam" id="3.80.10.10:FF:000221">
    <property type="entry name" value="Leucine-rich repeat receptor-like protein kinase PXL1"/>
    <property type="match status" value="1"/>
</dbReference>
<dbReference type="EMBL" id="CAJGYO010000855">
    <property type="protein sequence ID" value="CAD6343920.1"/>
    <property type="molecule type" value="Genomic_DNA"/>
</dbReference>
<dbReference type="InterPro" id="IPR003591">
    <property type="entry name" value="Leu-rich_rpt_typical-subtyp"/>
</dbReference>
<dbReference type="GO" id="GO:0004672">
    <property type="term" value="F:protein kinase activity"/>
    <property type="evidence" value="ECO:0007669"/>
    <property type="project" value="InterPro"/>
</dbReference>
<keyword evidence="6 10" id="KW-0472">Membrane</keyword>
<dbReference type="PRINTS" id="PR00019">
    <property type="entry name" value="LEURICHRPT"/>
</dbReference>
<keyword evidence="4" id="KW-0677">Repeat</keyword>
<reference evidence="13" key="1">
    <citation type="submission" date="2020-10" db="EMBL/GenBank/DDBJ databases">
        <authorList>
            <person name="Han B."/>
            <person name="Lu T."/>
            <person name="Zhao Q."/>
            <person name="Huang X."/>
            <person name="Zhao Y."/>
        </authorList>
    </citation>
    <scope>NUCLEOTIDE SEQUENCE</scope>
</reference>
<dbReference type="PROSITE" id="PS00108">
    <property type="entry name" value="PROTEIN_KINASE_ST"/>
    <property type="match status" value="1"/>
</dbReference>
<dbReference type="OrthoDB" id="676979at2759"/>
<dbReference type="SMART" id="SM00220">
    <property type="entry name" value="S_TKc"/>
    <property type="match status" value="1"/>
</dbReference>
<evidence type="ECO:0000256" key="4">
    <source>
        <dbReference type="ARBA" id="ARBA00022737"/>
    </source>
</evidence>
<organism evidence="13 14">
    <name type="scientific">Miscanthus lutarioriparius</name>
    <dbReference type="NCBI Taxonomy" id="422564"/>
    <lineage>
        <taxon>Eukaryota</taxon>
        <taxon>Viridiplantae</taxon>
        <taxon>Streptophyta</taxon>
        <taxon>Embryophyta</taxon>
        <taxon>Tracheophyta</taxon>
        <taxon>Spermatophyta</taxon>
        <taxon>Magnoliopsida</taxon>
        <taxon>Liliopsida</taxon>
        <taxon>Poales</taxon>
        <taxon>Poaceae</taxon>
        <taxon>PACMAD clade</taxon>
        <taxon>Panicoideae</taxon>
        <taxon>Andropogonodae</taxon>
        <taxon>Andropogoneae</taxon>
        <taxon>Saccharinae</taxon>
        <taxon>Miscanthus</taxon>
    </lineage>
</organism>
<dbReference type="PANTHER" id="PTHR48056">
    <property type="entry name" value="LRR RECEPTOR-LIKE SERINE/THREONINE-PROTEIN KINASE-RELATED"/>
    <property type="match status" value="1"/>
</dbReference>
<evidence type="ECO:0000256" key="11">
    <source>
        <dbReference type="SAM" id="SignalP"/>
    </source>
</evidence>
<evidence type="ECO:0000256" key="8">
    <source>
        <dbReference type="ARBA" id="ARBA00023180"/>
    </source>
</evidence>
<keyword evidence="7" id="KW-0675">Receptor</keyword>
<evidence type="ECO:0000256" key="7">
    <source>
        <dbReference type="ARBA" id="ARBA00023170"/>
    </source>
</evidence>
<dbReference type="InterPro" id="IPR001611">
    <property type="entry name" value="Leu-rich_rpt"/>
</dbReference>
<dbReference type="SMART" id="SM00369">
    <property type="entry name" value="LRR_TYP"/>
    <property type="match status" value="10"/>
</dbReference>
<dbReference type="Pfam" id="PF00560">
    <property type="entry name" value="LRR_1"/>
    <property type="match status" value="5"/>
</dbReference>
<dbReference type="Pfam" id="PF00069">
    <property type="entry name" value="Pkinase"/>
    <property type="match status" value="1"/>
</dbReference>
<gene>
    <name evidence="13" type="ORF">NCGR_LOCUS68018</name>
</gene>
<name>A0A811STL2_9POAL</name>
<dbReference type="Gene3D" id="3.30.200.20">
    <property type="entry name" value="Phosphorylase Kinase, domain 1"/>
    <property type="match status" value="1"/>
</dbReference>
<keyword evidence="14" id="KW-1185">Reference proteome</keyword>
<evidence type="ECO:0000259" key="12">
    <source>
        <dbReference type="PROSITE" id="PS50011"/>
    </source>
</evidence>
<protein>
    <recommendedName>
        <fullName evidence="12">Protein kinase domain-containing protein</fullName>
    </recommendedName>
</protein>
<keyword evidence="11" id="KW-0732">Signal</keyword>
<dbReference type="InterPro" id="IPR032675">
    <property type="entry name" value="LRR_dom_sf"/>
</dbReference>
<evidence type="ECO:0000313" key="14">
    <source>
        <dbReference type="Proteomes" id="UP000604825"/>
    </source>
</evidence>
<dbReference type="FunFam" id="1.10.510.10:FF:000290">
    <property type="entry name" value="LRR receptor-like serine/threonine-protein kinase ERECTA"/>
    <property type="match status" value="1"/>
</dbReference>
<evidence type="ECO:0000256" key="1">
    <source>
        <dbReference type="ARBA" id="ARBA00004167"/>
    </source>
</evidence>
<comment type="caution">
    <text evidence="13">The sequence shown here is derived from an EMBL/GenBank/DDBJ whole genome shotgun (WGS) entry which is preliminary data.</text>
</comment>
<dbReference type="InterPro" id="IPR000719">
    <property type="entry name" value="Prot_kinase_dom"/>
</dbReference>
<evidence type="ECO:0000256" key="3">
    <source>
        <dbReference type="ARBA" id="ARBA00022692"/>
    </source>
</evidence>
<dbReference type="FunFam" id="3.80.10.10:FF:000385">
    <property type="entry name" value="Leucine-rich repeat family protein"/>
    <property type="match status" value="1"/>
</dbReference>
<dbReference type="InterPro" id="IPR011009">
    <property type="entry name" value="Kinase-like_dom_sf"/>
</dbReference>
<dbReference type="InterPro" id="IPR050647">
    <property type="entry name" value="Plant_LRR-RLKs"/>
</dbReference>
<keyword evidence="5 10" id="KW-1133">Transmembrane helix</keyword>
<evidence type="ECO:0000256" key="6">
    <source>
        <dbReference type="ARBA" id="ARBA00023136"/>
    </source>
</evidence>
<dbReference type="GO" id="GO:0016020">
    <property type="term" value="C:membrane"/>
    <property type="evidence" value="ECO:0007669"/>
    <property type="project" value="UniProtKB-SubCell"/>
</dbReference>
<dbReference type="GO" id="GO:0033612">
    <property type="term" value="F:receptor serine/threonine kinase binding"/>
    <property type="evidence" value="ECO:0007669"/>
    <property type="project" value="TreeGrafter"/>
</dbReference>
<keyword evidence="3 10" id="KW-0812">Transmembrane</keyword>
<dbReference type="InterPro" id="IPR055414">
    <property type="entry name" value="LRR_R13L4/SHOC2-like"/>
</dbReference>
<feature type="transmembrane region" description="Helical" evidence="10">
    <location>
        <begin position="718"/>
        <end position="741"/>
    </location>
</feature>
<feature type="region of interest" description="Disordered" evidence="9">
    <location>
        <begin position="801"/>
        <end position="824"/>
    </location>
</feature>
<dbReference type="Pfam" id="PF13855">
    <property type="entry name" value="LRR_8"/>
    <property type="match status" value="2"/>
</dbReference>
<evidence type="ECO:0000256" key="2">
    <source>
        <dbReference type="ARBA" id="ARBA00022614"/>
    </source>
</evidence>
<dbReference type="FunFam" id="3.80.10.10:FF:000544">
    <property type="entry name" value="Leucine-rich repeat receptor-like serine/threonine-protein kinase BAM3"/>
    <property type="match status" value="1"/>
</dbReference>
<keyword evidence="2" id="KW-0433">Leucine-rich repeat</keyword>
<accession>A0A811STL2</accession>
<dbReference type="Gene3D" id="1.10.510.10">
    <property type="entry name" value="Transferase(Phosphotransferase) domain 1"/>
    <property type="match status" value="1"/>
</dbReference>
<feature type="signal peptide" evidence="11">
    <location>
        <begin position="1"/>
        <end position="22"/>
    </location>
</feature>
<dbReference type="Pfam" id="PF23598">
    <property type="entry name" value="LRR_14"/>
    <property type="match status" value="1"/>
</dbReference>
<feature type="domain" description="Protein kinase" evidence="12">
    <location>
        <begin position="807"/>
        <end position="1109"/>
    </location>
</feature>
<evidence type="ECO:0000256" key="9">
    <source>
        <dbReference type="SAM" id="MobiDB-lite"/>
    </source>
</evidence>
<keyword evidence="8" id="KW-0325">Glycoprotein</keyword>
<dbReference type="FunFam" id="3.80.10.10:FF:000790">
    <property type="entry name" value="Leucine-rich repeat receptor-like protein kinase PEPR1"/>
    <property type="match status" value="1"/>
</dbReference>
<dbReference type="Proteomes" id="UP000604825">
    <property type="component" value="Unassembled WGS sequence"/>
</dbReference>
<evidence type="ECO:0000256" key="10">
    <source>
        <dbReference type="SAM" id="Phobius"/>
    </source>
</evidence>
<dbReference type="SUPFAM" id="SSF56112">
    <property type="entry name" value="Protein kinase-like (PK-like)"/>
    <property type="match status" value="1"/>
</dbReference>
<feature type="chain" id="PRO_5032594621" description="Protein kinase domain-containing protein" evidence="11">
    <location>
        <begin position="23"/>
        <end position="1109"/>
    </location>
</feature>
<dbReference type="PROSITE" id="PS50011">
    <property type="entry name" value="PROTEIN_KINASE_DOM"/>
    <property type="match status" value="1"/>
</dbReference>
<dbReference type="Gene3D" id="3.80.10.10">
    <property type="entry name" value="Ribonuclease Inhibitor"/>
    <property type="match status" value="3"/>
</dbReference>
<dbReference type="PANTHER" id="PTHR48056:SF36">
    <property type="entry name" value="OS10G0155800 PROTEIN"/>
    <property type="match status" value="1"/>
</dbReference>
<evidence type="ECO:0000256" key="5">
    <source>
        <dbReference type="ARBA" id="ARBA00022989"/>
    </source>
</evidence>
<sequence>MSCAAAFSLLVTLAASVTPAASQGAGDAAVLRAFLTSLPPASQHVLLPSWNATTTNSSGDTGPSHCAFLGVQCTATGAVAAVNLSGQGLSGELAASAPRLCALPALATLDLSLNSFTGAVPAALAECSALATLELSNNSLSGAIPPEVAALPGLTYLSLSGNGLSGPVPEFPARCGLHYLILYGNQITGELPRSLGNCGNLTVLFLSSNKIGGTLPDIFGFLTKLQKLYLDSNLFTGELPASIGELGNLEKFTASMNGFNGSIPESIGKCGSLTTLLLHNNHFTGTIPAVIGNLSRLQRLTIKDTFVTGAIPPEIGKCQELLILDLQNNNLTGKIPPELAELKKLWSLSLYHNMLHGPVPAALWQMPQLEKLALYNNSLNGEIPAEINHMSSLRDLLLAFNNFTGELPQDLGLNTTHGLVRVDVMGNHFHGTIPPGLCTGGQLAILDLALNRFSGSIPNLGINTGWSYVELGGNQFEGRIPSVLGPWRNLTVLDLSRNSFSGPIPPELGALTLLGNLNLSSNKLSGPIPHELGSCKRLVRLDLQNNLLNGSIPADIISLSSLQHLVLSGNKLSGEIPDAFTSTQGLLELQLGDNSLKGAIPWSLGKLQFISQIINISSNMLSGTIPSSLGNLRMLEMLDLSENSLSGPIPPQLNNMISLSAVNASFNRLSGLLPAGWAKLAERSPEGFLGNPQLCIQSENAPCSKNQSRRRIRRNTRIIIALLLSALAVMASGLCAIHYMVKRSRRHLLAKHVSVRGLDTTEELPEDLTYDDILRATDNWSENCQVGLLCNLHSSLGAMHARAGPKGRDRPRSGPGGLGFVRRSGPREEMGFGWAVGEAKAVWAEGAELAPGRRWAVKTVDLSQIKFPIEMKILNMVKHRNIVKMEGYCIRGNFGVILSEYMPEGTLFELLHGRKPQVALDWKVRHQIALGAAQGLSYLHHDCVPMIVHRDVKSRNILMDADLVPKITDFGMGKIVGDEDADATVSVVVGTLGYIAPEHGYNTRLTEKSDVYSYGVVLLELLCRKMPVDPAFGDGVDIVAWMRLNLKHADYCSVMSFLDEEIMYWPEDEKAKALDLLELAISCTQVAFESRPSMREVVSTLMRIDDQYI</sequence>
<dbReference type="SUPFAM" id="SSF52058">
    <property type="entry name" value="L domain-like"/>
    <property type="match status" value="2"/>
</dbReference>
<dbReference type="GO" id="GO:0005524">
    <property type="term" value="F:ATP binding"/>
    <property type="evidence" value="ECO:0007669"/>
    <property type="project" value="InterPro"/>
</dbReference>
<dbReference type="AlphaFoldDB" id="A0A811STL2"/>
<proteinExistence type="predicted"/>
<dbReference type="InterPro" id="IPR008271">
    <property type="entry name" value="Ser/Thr_kinase_AS"/>
</dbReference>